<feature type="compositionally biased region" description="Basic and acidic residues" evidence="2">
    <location>
        <begin position="236"/>
        <end position="255"/>
    </location>
</feature>
<keyword evidence="5" id="KW-1185">Reference proteome</keyword>
<feature type="compositionally biased region" description="Basic and acidic residues" evidence="2">
    <location>
        <begin position="263"/>
        <end position="272"/>
    </location>
</feature>
<sequence>MPLLYGAVANSSLKYRFVIAVLLVYIVYSHWRHNNDLLAIIEKAGTDLSTCQSYAESLVAKLRVVYEHKNRMEKIFTSRRAIAQGKIKAAEGMWRSCEENLTIVVAQLSECQIGRARQIPRPPDVELSKLQTEVNALRAVNASLNEIILRKEEAMQSCSEEINRLKKSLSTCEDTISKYVGAVPIAHYTQNETAFFERKHKAGEALSFDRNQDEFKPPVLLPPKDLVAKLAEKARHIRKGEEADKHPDDREKTDEYVNELPDPNEKDYKEIR</sequence>
<keyword evidence="1" id="KW-0175">Coiled coil</keyword>
<proteinExistence type="predicted"/>
<evidence type="ECO:0000256" key="3">
    <source>
        <dbReference type="SAM" id="Phobius"/>
    </source>
</evidence>
<gene>
    <name evidence="4" type="ORF">CYNAS_LOCUS20194</name>
</gene>
<evidence type="ECO:0000256" key="2">
    <source>
        <dbReference type="SAM" id="MobiDB-lite"/>
    </source>
</evidence>
<accession>A0AA36MDE2</accession>
<comment type="caution">
    <text evidence="4">The sequence shown here is derived from an EMBL/GenBank/DDBJ whole genome shotgun (WGS) entry which is preliminary data.</text>
</comment>
<name>A0AA36MDE2_CYLNA</name>
<keyword evidence="3" id="KW-1133">Transmembrane helix</keyword>
<dbReference type="EMBL" id="CATQJL010000316">
    <property type="protein sequence ID" value="CAJ0608211.1"/>
    <property type="molecule type" value="Genomic_DNA"/>
</dbReference>
<keyword evidence="3" id="KW-0472">Membrane</keyword>
<feature type="coiled-coil region" evidence="1">
    <location>
        <begin position="127"/>
        <end position="175"/>
    </location>
</feature>
<organism evidence="4 5">
    <name type="scientific">Cylicocyclus nassatus</name>
    <name type="common">Nematode worm</name>
    <dbReference type="NCBI Taxonomy" id="53992"/>
    <lineage>
        <taxon>Eukaryota</taxon>
        <taxon>Metazoa</taxon>
        <taxon>Ecdysozoa</taxon>
        <taxon>Nematoda</taxon>
        <taxon>Chromadorea</taxon>
        <taxon>Rhabditida</taxon>
        <taxon>Rhabditina</taxon>
        <taxon>Rhabditomorpha</taxon>
        <taxon>Strongyloidea</taxon>
        <taxon>Strongylidae</taxon>
        <taxon>Cylicocyclus</taxon>
    </lineage>
</organism>
<protein>
    <submittedName>
        <fullName evidence="4">Uncharacterized protein</fullName>
    </submittedName>
</protein>
<evidence type="ECO:0000256" key="1">
    <source>
        <dbReference type="SAM" id="Coils"/>
    </source>
</evidence>
<evidence type="ECO:0000313" key="5">
    <source>
        <dbReference type="Proteomes" id="UP001176961"/>
    </source>
</evidence>
<reference evidence="4" key="1">
    <citation type="submission" date="2023-07" db="EMBL/GenBank/DDBJ databases">
        <authorList>
            <consortium name="CYATHOMIX"/>
        </authorList>
    </citation>
    <scope>NUCLEOTIDE SEQUENCE</scope>
    <source>
        <strain evidence="4">N/A</strain>
    </source>
</reference>
<evidence type="ECO:0000313" key="4">
    <source>
        <dbReference type="EMBL" id="CAJ0608211.1"/>
    </source>
</evidence>
<dbReference type="Proteomes" id="UP001176961">
    <property type="component" value="Unassembled WGS sequence"/>
</dbReference>
<keyword evidence="3" id="KW-0812">Transmembrane</keyword>
<dbReference type="AlphaFoldDB" id="A0AA36MDE2"/>
<feature type="transmembrane region" description="Helical" evidence="3">
    <location>
        <begin position="12"/>
        <end position="28"/>
    </location>
</feature>
<feature type="region of interest" description="Disordered" evidence="2">
    <location>
        <begin position="236"/>
        <end position="272"/>
    </location>
</feature>